<dbReference type="AlphaFoldDB" id="A0A0F9MXE9"/>
<proteinExistence type="predicted"/>
<sequence length="118" mass="12842">MTLKWHGKRVTAKLVVAQIVGVNATMSEAVIHAKKNHPWRNRTGILERSIGVAQFAKKVATGARGVWGSQDVRYALIQELGGLAGRGRRVIIPERPYLRPAAAETYPGLSANIMAAML</sequence>
<comment type="caution">
    <text evidence="1">The sequence shown here is derived from an EMBL/GenBank/DDBJ whole genome shotgun (WGS) entry which is preliminary data.</text>
</comment>
<dbReference type="EMBL" id="LAZR01009220">
    <property type="protein sequence ID" value="KKM73942.1"/>
    <property type="molecule type" value="Genomic_DNA"/>
</dbReference>
<accession>A0A0F9MXE9</accession>
<evidence type="ECO:0000313" key="1">
    <source>
        <dbReference type="EMBL" id="KKM73942.1"/>
    </source>
</evidence>
<name>A0A0F9MXE9_9ZZZZ</name>
<reference evidence="1" key="1">
    <citation type="journal article" date="2015" name="Nature">
        <title>Complex archaea that bridge the gap between prokaryotes and eukaryotes.</title>
        <authorList>
            <person name="Spang A."/>
            <person name="Saw J.H."/>
            <person name="Jorgensen S.L."/>
            <person name="Zaremba-Niedzwiedzka K."/>
            <person name="Martijn J."/>
            <person name="Lind A.E."/>
            <person name="van Eijk R."/>
            <person name="Schleper C."/>
            <person name="Guy L."/>
            <person name="Ettema T.J."/>
        </authorList>
    </citation>
    <scope>NUCLEOTIDE SEQUENCE</scope>
</reference>
<protein>
    <submittedName>
        <fullName evidence="1">Uncharacterized protein</fullName>
    </submittedName>
</protein>
<gene>
    <name evidence="1" type="ORF">LCGC14_1405370</name>
</gene>
<organism evidence="1">
    <name type="scientific">marine sediment metagenome</name>
    <dbReference type="NCBI Taxonomy" id="412755"/>
    <lineage>
        <taxon>unclassified sequences</taxon>
        <taxon>metagenomes</taxon>
        <taxon>ecological metagenomes</taxon>
    </lineage>
</organism>